<evidence type="ECO:0000256" key="4">
    <source>
        <dbReference type="ARBA" id="ARBA00010662"/>
    </source>
</evidence>
<dbReference type="Proteomes" id="UP000231637">
    <property type="component" value="Chromosome"/>
</dbReference>
<dbReference type="UniPathway" id="UPA00115">
    <property type="reaction ID" value="UER00409"/>
</dbReference>
<name>A0A2K8L8N0_9PROT</name>
<evidence type="ECO:0000256" key="6">
    <source>
        <dbReference type="ARBA" id="ARBA00020337"/>
    </source>
</evidence>
<proteinExistence type="inferred from homology"/>
<dbReference type="InterPro" id="IPR037171">
    <property type="entry name" value="NagB/RpiA_transferase-like"/>
</dbReference>
<comment type="similarity">
    <text evidence="4 7">Belongs to the glucosamine/galactosamine-6-phosphate isomerase family. 6-phosphogluconolactonase subfamily.</text>
</comment>
<dbReference type="InterPro" id="IPR039104">
    <property type="entry name" value="6PGL"/>
</dbReference>
<keyword evidence="10" id="KW-1185">Reference proteome</keyword>
<dbReference type="RefSeq" id="WP_100264774.1">
    <property type="nucleotide sequence ID" value="NZ_CP018800.1"/>
</dbReference>
<evidence type="ECO:0000313" key="9">
    <source>
        <dbReference type="EMBL" id="ATX81294.1"/>
    </source>
</evidence>
<evidence type="ECO:0000256" key="2">
    <source>
        <dbReference type="ARBA" id="ARBA00002681"/>
    </source>
</evidence>
<dbReference type="Pfam" id="PF01182">
    <property type="entry name" value="Glucosamine_iso"/>
    <property type="match status" value="1"/>
</dbReference>
<accession>A0A2K8L8N0</accession>
<dbReference type="PANTHER" id="PTHR11054:SF0">
    <property type="entry name" value="6-PHOSPHOGLUCONOLACTONASE"/>
    <property type="match status" value="1"/>
</dbReference>
<dbReference type="EC" id="3.1.1.31" evidence="5 7"/>
<dbReference type="OrthoDB" id="9810967at2"/>
<dbReference type="AlphaFoldDB" id="A0A2K8L8N0"/>
<comment type="pathway">
    <text evidence="3 7">Carbohydrate degradation; pentose phosphate pathway; D-ribulose 5-phosphate from D-glucose 6-phosphate (oxidative stage): step 2/3.</text>
</comment>
<dbReference type="SUPFAM" id="SSF100950">
    <property type="entry name" value="NagB/RpiA/CoA transferase-like"/>
    <property type="match status" value="1"/>
</dbReference>
<dbReference type="InterPro" id="IPR005900">
    <property type="entry name" value="6-phosphogluconolactonase_DevB"/>
</dbReference>
<evidence type="ECO:0000256" key="1">
    <source>
        <dbReference type="ARBA" id="ARBA00000832"/>
    </source>
</evidence>
<dbReference type="CDD" id="cd01400">
    <property type="entry name" value="6PGL"/>
    <property type="match status" value="1"/>
</dbReference>
<comment type="function">
    <text evidence="2 7">Hydrolysis of 6-phosphogluconolactone to 6-phosphogluconate.</text>
</comment>
<organism evidence="9 10">
    <name type="scientific">Mariprofundus ferrinatatus</name>
    <dbReference type="NCBI Taxonomy" id="1921087"/>
    <lineage>
        <taxon>Bacteria</taxon>
        <taxon>Pseudomonadati</taxon>
        <taxon>Pseudomonadota</taxon>
        <taxon>Candidatius Mariprofundia</taxon>
        <taxon>Mariprofundales</taxon>
        <taxon>Mariprofundaceae</taxon>
        <taxon>Mariprofundus</taxon>
    </lineage>
</organism>
<dbReference type="GO" id="GO:0017057">
    <property type="term" value="F:6-phosphogluconolactonase activity"/>
    <property type="evidence" value="ECO:0007669"/>
    <property type="project" value="UniProtKB-UniRule"/>
</dbReference>
<evidence type="ECO:0000256" key="7">
    <source>
        <dbReference type="RuleBase" id="RU365095"/>
    </source>
</evidence>
<comment type="catalytic activity">
    <reaction evidence="1 7">
        <text>6-phospho-D-glucono-1,5-lactone + H2O = 6-phospho-D-gluconate + H(+)</text>
        <dbReference type="Rhea" id="RHEA:12556"/>
        <dbReference type="ChEBI" id="CHEBI:15377"/>
        <dbReference type="ChEBI" id="CHEBI:15378"/>
        <dbReference type="ChEBI" id="CHEBI:57955"/>
        <dbReference type="ChEBI" id="CHEBI:58759"/>
        <dbReference type="EC" id="3.1.1.31"/>
    </reaction>
</comment>
<keyword evidence="7 9" id="KW-0378">Hydrolase</keyword>
<dbReference type="GO" id="GO:0005975">
    <property type="term" value="P:carbohydrate metabolic process"/>
    <property type="evidence" value="ECO:0007669"/>
    <property type="project" value="UniProtKB-UniRule"/>
</dbReference>
<evidence type="ECO:0000259" key="8">
    <source>
        <dbReference type="Pfam" id="PF01182"/>
    </source>
</evidence>
<dbReference type="EMBL" id="CP018800">
    <property type="protein sequence ID" value="ATX81294.1"/>
    <property type="molecule type" value="Genomic_DNA"/>
</dbReference>
<sequence length="225" mass="24515">MDIRRSLNSQSLAEDAARYIAERIRKVIAKKGSCHLSLAGGGTPKTTYELLRQQPIDWSRLHIWFGDERCLPVGDSERNDTMVRLALLNHIPLPDNHVHPIPAERGATAAAAAYTKELSDIAGLDIILLGMGEDGHTASLFPENVALELSEAAVPVFDAPKPPAERVSLSLNFIRRAEERIILLSGAGKREILSRIIGGERFPASEVGTATWFVDAAASPDCRDC</sequence>
<dbReference type="GO" id="GO:0006098">
    <property type="term" value="P:pentose-phosphate shunt"/>
    <property type="evidence" value="ECO:0007669"/>
    <property type="project" value="UniProtKB-UniPathway"/>
</dbReference>
<reference evidence="9 10" key="1">
    <citation type="submission" date="2016-12" db="EMBL/GenBank/DDBJ databases">
        <title>Isolation and genomic insights into novel planktonic Zetaproteobacteria from stratified waters of the Chesapeake Bay.</title>
        <authorList>
            <person name="McAllister S.M."/>
            <person name="Kato S."/>
            <person name="Chan C.S."/>
            <person name="Chiu B.K."/>
            <person name="Field E.K."/>
        </authorList>
    </citation>
    <scope>NUCLEOTIDE SEQUENCE [LARGE SCALE GENOMIC DNA]</scope>
    <source>
        <strain evidence="9 10">CP-8</strain>
    </source>
</reference>
<evidence type="ECO:0000256" key="3">
    <source>
        <dbReference type="ARBA" id="ARBA00004961"/>
    </source>
</evidence>
<evidence type="ECO:0000256" key="5">
    <source>
        <dbReference type="ARBA" id="ARBA00013198"/>
    </source>
</evidence>
<dbReference type="NCBIfam" id="TIGR01198">
    <property type="entry name" value="pgl"/>
    <property type="match status" value="1"/>
</dbReference>
<dbReference type="InterPro" id="IPR006148">
    <property type="entry name" value="Glc/Gal-6P_isomerase"/>
</dbReference>
<dbReference type="KEGG" id="mfn:Ga0123462_0419"/>
<gene>
    <name evidence="7" type="primary">pgl</name>
    <name evidence="9" type="ORF">Ga0123462_0419</name>
</gene>
<protein>
    <recommendedName>
        <fullName evidence="6 7">6-phosphogluconolactonase</fullName>
        <shortName evidence="7">6PGL</shortName>
        <ecNumber evidence="5 7">3.1.1.31</ecNumber>
    </recommendedName>
</protein>
<dbReference type="PANTHER" id="PTHR11054">
    <property type="entry name" value="6-PHOSPHOGLUCONOLACTONASE"/>
    <property type="match status" value="1"/>
</dbReference>
<evidence type="ECO:0000313" key="10">
    <source>
        <dbReference type="Proteomes" id="UP000231637"/>
    </source>
</evidence>
<dbReference type="Gene3D" id="3.40.50.1360">
    <property type="match status" value="1"/>
</dbReference>
<feature type="domain" description="Glucosamine/galactosamine-6-phosphate isomerase" evidence="8">
    <location>
        <begin position="9"/>
        <end position="207"/>
    </location>
</feature>